<evidence type="ECO:0000313" key="10">
    <source>
        <dbReference type="Proteomes" id="UP001595909"/>
    </source>
</evidence>
<reference evidence="10" key="1">
    <citation type="journal article" date="2019" name="Int. J. Syst. Evol. Microbiol.">
        <title>The Global Catalogue of Microorganisms (GCM) 10K type strain sequencing project: providing services to taxonomists for standard genome sequencing and annotation.</title>
        <authorList>
            <consortium name="The Broad Institute Genomics Platform"/>
            <consortium name="The Broad Institute Genome Sequencing Center for Infectious Disease"/>
            <person name="Wu L."/>
            <person name="Ma J."/>
        </authorList>
    </citation>
    <scope>NUCLEOTIDE SEQUENCE [LARGE SCALE GENOMIC DNA]</scope>
    <source>
        <strain evidence="10">CCUG 50347</strain>
    </source>
</reference>
<dbReference type="Gene3D" id="1.10.540.10">
    <property type="entry name" value="Acyl-CoA dehydrogenase/oxidase, N-terminal domain"/>
    <property type="match status" value="1"/>
</dbReference>
<evidence type="ECO:0000256" key="4">
    <source>
        <dbReference type="ARBA" id="ARBA00022827"/>
    </source>
</evidence>
<dbReference type="RefSeq" id="WP_274192376.1">
    <property type="nucleotide sequence ID" value="NZ_BAABHN010000028.1"/>
</dbReference>
<evidence type="ECO:0000256" key="2">
    <source>
        <dbReference type="ARBA" id="ARBA00009347"/>
    </source>
</evidence>
<dbReference type="Gene3D" id="1.20.140.10">
    <property type="entry name" value="Butyryl-CoA Dehydrogenase, subunit A, domain 3"/>
    <property type="match status" value="1"/>
</dbReference>
<evidence type="ECO:0000259" key="6">
    <source>
        <dbReference type="Pfam" id="PF00441"/>
    </source>
</evidence>
<dbReference type="InterPro" id="IPR006089">
    <property type="entry name" value="Acyl-CoA_DH_CS"/>
</dbReference>
<dbReference type="PANTHER" id="PTHR43884:SF12">
    <property type="entry name" value="ISOVALERYL-COA DEHYDROGENASE, MITOCHONDRIAL-RELATED"/>
    <property type="match status" value="1"/>
</dbReference>
<dbReference type="Pfam" id="PF00441">
    <property type="entry name" value="Acyl-CoA_dh_1"/>
    <property type="match status" value="1"/>
</dbReference>
<keyword evidence="5 9" id="KW-0560">Oxidoreductase</keyword>
<evidence type="ECO:0000256" key="3">
    <source>
        <dbReference type="ARBA" id="ARBA00022630"/>
    </source>
</evidence>
<dbReference type="GO" id="GO:0016491">
    <property type="term" value="F:oxidoreductase activity"/>
    <property type="evidence" value="ECO:0007669"/>
    <property type="project" value="UniProtKB-KW"/>
</dbReference>
<dbReference type="EMBL" id="JBHSIM010000028">
    <property type="protein sequence ID" value="MFC4833480.1"/>
    <property type="molecule type" value="Genomic_DNA"/>
</dbReference>
<proteinExistence type="inferred from homology"/>
<comment type="caution">
    <text evidence="9">The sequence shown here is derived from an EMBL/GenBank/DDBJ whole genome shotgun (WGS) entry which is preliminary data.</text>
</comment>
<dbReference type="InterPro" id="IPR009075">
    <property type="entry name" value="AcylCo_DH/oxidase_C"/>
</dbReference>
<dbReference type="InterPro" id="IPR006091">
    <property type="entry name" value="Acyl-CoA_Oxase/DH_mid-dom"/>
</dbReference>
<feature type="domain" description="Acyl-CoA dehydrogenase/oxidase N-terminal" evidence="8">
    <location>
        <begin position="29"/>
        <end position="119"/>
    </location>
</feature>
<comment type="cofactor">
    <cofactor evidence="1 5">
        <name>FAD</name>
        <dbReference type="ChEBI" id="CHEBI:57692"/>
    </cofactor>
</comment>
<dbReference type="SUPFAM" id="SSF56645">
    <property type="entry name" value="Acyl-CoA dehydrogenase NM domain-like"/>
    <property type="match status" value="1"/>
</dbReference>
<dbReference type="EC" id="1.-.-.-" evidence="9"/>
<organism evidence="9 10">
    <name type="scientific">Actinomycetospora chibensis</name>
    <dbReference type="NCBI Taxonomy" id="663606"/>
    <lineage>
        <taxon>Bacteria</taxon>
        <taxon>Bacillati</taxon>
        <taxon>Actinomycetota</taxon>
        <taxon>Actinomycetes</taxon>
        <taxon>Pseudonocardiales</taxon>
        <taxon>Pseudonocardiaceae</taxon>
        <taxon>Actinomycetospora</taxon>
    </lineage>
</organism>
<dbReference type="InterPro" id="IPR036250">
    <property type="entry name" value="AcylCo_DH-like_C"/>
</dbReference>
<dbReference type="Pfam" id="PF02771">
    <property type="entry name" value="Acyl-CoA_dh_N"/>
    <property type="match status" value="1"/>
</dbReference>
<comment type="similarity">
    <text evidence="2 5">Belongs to the acyl-CoA dehydrogenase family.</text>
</comment>
<keyword evidence="10" id="KW-1185">Reference proteome</keyword>
<dbReference type="Proteomes" id="UP001595909">
    <property type="component" value="Unassembled WGS sequence"/>
</dbReference>
<evidence type="ECO:0000313" key="9">
    <source>
        <dbReference type="EMBL" id="MFC4833480.1"/>
    </source>
</evidence>
<dbReference type="PANTHER" id="PTHR43884">
    <property type="entry name" value="ACYL-COA DEHYDROGENASE"/>
    <property type="match status" value="1"/>
</dbReference>
<accession>A0ABV9RM92</accession>
<dbReference type="InterPro" id="IPR046373">
    <property type="entry name" value="Acyl-CoA_Oxase/DH_mid-dom_sf"/>
</dbReference>
<dbReference type="Gene3D" id="2.40.110.10">
    <property type="entry name" value="Butyryl-CoA Dehydrogenase, subunit A, domain 2"/>
    <property type="match status" value="1"/>
</dbReference>
<feature type="domain" description="Acyl-CoA oxidase/dehydrogenase middle" evidence="7">
    <location>
        <begin position="142"/>
        <end position="242"/>
    </location>
</feature>
<dbReference type="InterPro" id="IPR037069">
    <property type="entry name" value="AcylCoA_DH/ox_N_sf"/>
</dbReference>
<evidence type="ECO:0000256" key="1">
    <source>
        <dbReference type="ARBA" id="ARBA00001974"/>
    </source>
</evidence>
<evidence type="ECO:0000259" key="7">
    <source>
        <dbReference type="Pfam" id="PF02770"/>
    </source>
</evidence>
<feature type="domain" description="Acyl-CoA dehydrogenase/oxidase C-terminal" evidence="6">
    <location>
        <begin position="259"/>
        <end position="408"/>
    </location>
</feature>
<dbReference type="SUPFAM" id="SSF47203">
    <property type="entry name" value="Acyl-CoA dehydrogenase C-terminal domain-like"/>
    <property type="match status" value="1"/>
</dbReference>
<dbReference type="PIRSF" id="PIRSF016578">
    <property type="entry name" value="HsaA"/>
    <property type="match status" value="1"/>
</dbReference>
<protein>
    <submittedName>
        <fullName evidence="9">Acyl-CoA dehydrogenase family protein</fullName>
        <ecNumber evidence="9">1.-.-.-</ecNumber>
    </submittedName>
</protein>
<evidence type="ECO:0000256" key="5">
    <source>
        <dbReference type="RuleBase" id="RU362125"/>
    </source>
</evidence>
<sequence>MSDGQSPTWKRRGLDEVRTEAPVAAPLLTPERRALQDTARAFAMEEVLPVADELDPRREDIPQSLLDRMGELGLFGILVDAEHGGLGLGVVEYCLVSEELARAWMSVGSIIARGNGTGCASPDPQHRAELLRASAAGRYIGAIAFSEPHAGSDLAGVECTARRDGDGWVVDGTKRWVGHARSADFLHLLARTRPPREGESRSDGLELFLVPKERGCFPDGVTGTPIDKIGYFGLTTWELQLEGLRLPADALQDTGQDEGQGFKDSLRWLGTARVQTAARAVGLARGALEDAVAYSRRREQFGHPIADQQALRHRLADMASAVDAARTLWWQAAWLLDEGAPGGDVAASSAKLFASETAERVTSDALQIFGGNGYTTEHSVERYWRDARLTTIFEGTSEIQRKIVSDALLKP</sequence>
<dbReference type="PROSITE" id="PS00073">
    <property type="entry name" value="ACYL_COA_DH_2"/>
    <property type="match status" value="1"/>
</dbReference>
<keyword evidence="4 5" id="KW-0274">FAD</keyword>
<dbReference type="Pfam" id="PF02770">
    <property type="entry name" value="Acyl-CoA_dh_M"/>
    <property type="match status" value="1"/>
</dbReference>
<evidence type="ECO:0000259" key="8">
    <source>
        <dbReference type="Pfam" id="PF02771"/>
    </source>
</evidence>
<keyword evidence="3 5" id="KW-0285">Flavoprotein</keyword>
<dbReference type="InterPro" id="IPR009100">
    <property type="entry name" value="AcylCoA_DH/oxidase_NM_dom_sf"/>
</dbReference>
<name>A0ABV9RM92_9PSEU</name>
<gene>
    <name evidence="9" type="ORF">ACFPEL_13790</name>
</gene>
<dbReference type="InterPro" id="IPR013786">
    <property type="entry name" value="AcylCoA_DH/ox_N"/>
</dbReference>